<gene>
    <name evidence="2" type="ORF">AA314_03416</name>
    <name evidence="3" type="ORF">ATI61_103505</name>
</gene>
<dbReference type="Proteomes" id="UP000035579">
    <property type="component" value="Chromosome"/>
</dbReference>
<evidence type="ECO:0000313" key="5">
    <source>
        <dbReference type="Proteomes" id="UP000256345"/>
    </source>
</evidence>
<dbReference type="Proteomes" id="UP000256345">
    <property type="component" value="Unassembled WGS sequence"/>
</dbReference>
<dbReference type="EMBL" id="CP011509">
    <property type="protein sequence ID" value="AKJ01790.1"/>
    <property type="molecule type" value="Genomic_DNA"/>
</dbReference>
<keyword evidence="1" id="KW-0812">Transmembrane</keyword>
<evidence type="ECO:0000256" key="1">
    <source>
        <dbReference type="SAM" id="Phobius"/>
    </source>
</evidence>
<reference evidence="3 5" key="2">
    <citation type="submission" date="2018-08" db="EMBL/GenBank/DDBJ databases">
        <title>Genomic Encyclopedia of Archaeal and Bacterial Type Strains, Phase II (KMG-II): from individual species to whole genera.</title>
        <authorList>
            <person name="Goeker M."/>
        </authorList>
    </citation>
    <scope>NUCLEOTIDE SEQUENCE [LARGE SCALE GENOMIC DNA]</scope>
    <source>
        <strain evidence="3 5">DSM 2261</strain>
    </source>
</reference>
<feature type="transmembrane region" description="Helical" evidence="1">
    <location>
        <begin position="12"/>
        <end position="35"/>
    </location>
</feature>
<keyword evidence="1" id="KW-1133">Transmembrane helix</keyword>
<evidence type="ECO:0000313" key="3">
    <source>
        <dbReference type="EMBL" id="REG34599.1"/>
    </source>
</evidence>
<keyword evidence="1" id="KW-0472">Membrane</keyword>
<reference evidence="2 4" key="1">
    <citation type="submission" date="2015-05" db="EMBL/GenBank/DDBJ databases">
        <title>Genome assembly of Archangium gephyra DSM 2261.</title>
        <authorList>
            <person name="Sharma G."/>
            <person name="Subramanian S."/>
        </authorList>
    </citation>
    <scope>NUCLEOTIDE SEQUENCE [LARGE SCALE GENOMIC DNA]</scope>
    <source>
        <strain evidence="2 4">DSM 2261</strain>
    </source>
</reference>
<name>A0AAC8Q677_9BACT</name>
<dbReference type="KEGG" id="age:AA314_03416"/>
<dbReference type="RefSeq" id="WP_047856285.1">
    <property type="nucleotide sequence ID" value="NZ_CP011509.1"/>
</dbReference>
<protein>
    <submittedName>
        <fullName evidence="3">Cytochrome c oxidase cbb3-type subunit 4</fullName>
    </submittedName>
    <submittedName>
        <fullName evidence="2">Cytochrome c oxidase, cbb3-type, CcoQ subunit</fullName>
    </submittedName>
</protein>
<dbReference type="EMBL" id="QUMU01000003">
    <property type="protein sequence ID" value="REG34599.1"/>
    <property type="molecule type" value="Genomic_DNA"/>
</dbReference>
<evidence type="ECO:0000313" key="2">
    <source>
        <dbReference type="EMBL" id="AKJ01790.1"/>
    </source>
</evidence>
<accession>A0AAC8Q677</accession>
<proteinExistence type="predicted"/>
<dbReference type="AlphaFoldDB" id="A0AAC8Q677"/>
<sequence length="70" mass="8035">MWRQFYAGMDLVHLPLFTLILFLVVFTGVTAWVFLARRGQDYDAISRLPLAETGAVTSDSRGERIHHELE</sequence>
<keyword evidence="5" id="KW-1185">Reference proteome</keyword>
<evidence type="ECO:0000313" key="4">
    <source>
        <dbReference type="Proteomes" id="UP000035579"/>
    </source>
</evidence>
<organism evidence="2 4">
    <name type="scientific">Archangium gephyra</name>
    <dbReference type="NCBI Taxonomy" id="48"/>
    <lineage>
        <taxon>Bacteria</taxon>
        <taxon>Pseudomonadati</taxon>
        <taxon>Myxococcota</taxon>
        <taxon>Myxococcia</taxon>
        <taxon>Myxococcales</taxon>
        <taxon>Cystobacterineae</taxon>
        <taxon>Archangiaceae</taxon>
        <taxon>Archangium</taxon>
    </lineage>
</organism>